<reference evidence="2" key="1">
    <citation type="journal article" date="2022" name="New Phytol.">
        <title>Phylogenomic structure and speciation in an emerging model: the Sphagnum magellanicum complex (Bryophyta).</title>
        <authorList>
            <person name="Shaw A.J."/>
            <person name="Piatkowski B."/>
            <person name="Duffy A.M."/>
            <person name="Aguero B."/>
            <person name="Imwattana K."/>
            <person name="Nieto-Lugilde M."/>
            <person name="Healey A."/>
            <person name="Weston D.J."/>
            <person name="Patel M.N."/>
            <person name="Schmutz J."/>
            <person name="Grimwood J."/>
            <person name="Yavitt J.B."/>
            <person name="Hassel K."/>
            <person name="Stenoien H.K."/>
            <person name="Flatberg K.I."/>
            <person name="Bickford C.P."/>
            <person name="Hicks K.A."/>
        </authorList>
    </citation>
    <scope>NUCLEOTIDE SEQUENCE [LARGE SCALE GENOMIC DNA]</scope>
</reference>
<accession>A0ACB8HL75</accession>
<dbReference type="EMBL" id="CM038913">
    <property type="protein sequence ID" value="KAH9556946.1"/>
    <property type="molecule type" value="Genomic_DNA"/>
</dbReference>
<name>A0ACB8HL75_9BRYO</name>
<evidence type="ECO:0000313" key="2">
    <source>
        <dbReference type="Proteomes" id="UP000828922"/>
    </source>
</evidence>
<evidence type="ECO:0000313" key="1">
    <source>
        <dbReference type="EMBL" id="KAH9556946.1"/>
    </source>
</evidence>
<organism evidence="1 2">
    <name type="scientific">Sphagnum magellanicum</name>
    <dbReference type="NCBI Taxonomy" id="128215"/>
    <lineage>
        <taxon>Eukaryota</taxon>
        <taxon>Viridiplantae</taxon>
        <taxon>Streptophyta</taxon>
        <taxon>Embryophyta</taxon>
        <taxon>Bryophyta</taxon>
        <taxon>Sphagnophytina</taxon>
        <taxon>Sphagnopsida</taxon>
        <taxon>Sphagnales</taxon>
        <taxon>Sphagnaceae</taxon>
        <taxon>Sphagnum</taxon>
    </lineage>
</organism>
<gene>
    <name evidence="1" type="ORF">CY35_07G059700</name>
</gene>
<keyword evidence="2" id="KW-1185">Reference proteome</keyword>
<sequence>MDNGKSPFRVASQGYQQNLCPKALHSSTENCDPNITQGWTSTLVKNNSMPEKSKVVVWSEKSLGQRELHCDGHEVSVIRRTPEKEFPTKSPATLTQRCRSPTCAANNLDYTSPTQSQRRKFLKSKRHLLPGWHAAPKSKGKIEASPVDEQHPSTSSCGPNCEISQVFNYAPVAHKEHNQDDRVAEGNGGGEFVEGDLTLPESNCRQSAIQLSLDFERCEAKMVDPPHMVSMENRNSCNVFEEGDPMPSVAICSWQDEELDSAVQLVHVAGRVCKESGCFQHTIVDGDMVAESSLLPALDAPVKSSGRDLFTVNNEAYADEMVSLKKRAAAERKNPEDWMSDTLIKEAVSRLAPRGEGGVNMLIQAFESIMLMEAEAHDTKPAYRVFHSPVGTSKILHKFNKFHGDRSPSALGNSIGKVKDWHETMVATANPDTEDEQEEEMTVRGCSDYSDTEQRDNEQDGLRSCPTSVEYAENPCFVNPADPVEEHKKGRGAVFSALDPVPQLDDKVINGHARSSTSSNSVVSQGAYAPRSQAEAGSNDQLKRYTSLQPFRLRTEERGALKEYEFAKRLEQLWYEEQRLRVPVAQGLPWTTDEPNVPFKPAPKEHTRPVEFTLLSEIRAHERAEFDNYVAERNFQMELRRREEERMQQLEAQEEIRRMRRVMVPRAQLMPYFDQPFIPQRSSKRLTMPKEPNFHHIQNKKMKCSTMATTYTA</sequence>
<comment type="caution">
    <text evidence="1">The sequence shown here is derived from an EMBL/GenBank/DDBJ whole genome shotgun (WGS) entry which is preliminary data.</text>
</comment>
<protein>
    <submittedName>
        <fullName evidence="1">Uncharacterized protein</fullName>
    </submittedName>
</protein>
<proteinExistence type="predicted"/>
<dbReference type="Proteomes" id="UP000828922">
    <property type="component" value="Linkage Group LG07"/>
</dbReference>